<dbReference type="EMBL" id="CP159837">
    <property type="protein sequence ID" value="XCM36593.1"/>
    <property type="molecule type" value="Genomic_DNA"/>
</dbReference>
<evidence type="ECO:0000256" key="2">
    <source>
        <dbReference type="ARBA" id="ARBA00012925"/>
    </source>
</evidence>
<evidence type="ECO:0000256" key="6">
    <source>
        <dbReference type="ARBA" id="ARBA00024993"/>
    </source>
</evidence>
<sequence length="235" mass="25161">MSKHQPRMSRRNLLQFSSGIIGAGILSQTFGSQLRNPAPVVAQNDVTPEAALEKLMQGNERFVQDKRENPNQSLFRLAEVAAKQKPFAAILSCADSRVPSELVFDQGLGDLFVVRVAGNVATPEEIGSLEFGTLVLGAKVLLVMGHERCGAVDAAIQDAQVPGQIGSILDSIRPAVGRVADNVSDRLTEVCKANVLLQIERLNASPVLSQLVQEGKLKIAGAYYDLDTGEATLLS</sequence>
<organism evidence="9">
    <name type="scientific">Planktothricoides raciborskii GIHE-MW2</name>
    <dbReference type="NCBI Taxonomy" id="2792601"/>
    <lineage>
        <taxon>Bacteria</taxon>
        <taxon>Bacillati</taxon>
        <taxon>Cyanobacteriota</taxon>
        <taxon>Cyanophyceae</taxon>
        <taxon>Oscillatoriophycideae</taxon>
        <taxon>Oscillatoriales</taxon>
        <taxon>Oscillatoriaceae</taxon>
        <taxon>Planktothricoides</taxon>
    </lineage>
</organism>
<evidence type="ECO:0000256" key="4">
    <source>
        <dbReference type="ARBA" id="ARBA00022833"/>
    </source>
</evidence>
<dbReference type="Gene3D" id="3.40.1050.10">
    <property type="entry name" value="Carbonic anhydrase"/>
    <property type="match status" value="1"/>
</dbReference>
<keyword evidence="3 8" id="KW-0479">Metal-binding</keyword>
<dbReference type="EC" id="4.2.1.1" evidence="2"/>
<keyword evidence="4 8" id="KW-0862">Zinc</keyword>
<dbReference type="CDD" id="cd03378">
    <property type="entry name" value="beta_CA_cladeC"/>
    <property type="match status" value="1"/>
</dbReference>
<dbReference type="PANTHER" id="PTHR11002">
    <property type="entry name" value="CARBONIC ANHYDRASE"/>
    <property type="match status" value="1"/>
</dbReference>
<feature type="binding site" evidence="8">
    <location>
        <position position="93"/>
    </location>
    <ligand>
        <name>Zn(2+)</name>
        <dbReference type="ChEBI" id="CHEBI:29105"/>
    </ligand>
</feature>
<proteinExistence type="inferred from homology"/>
<evidence type="ECO:0000256" key="8">
    <source>
        <dbReference type="PIRSR" id="PIRSR601765-1"/>
    </source>
</evidence>
<comment type="catalytic activity">
    <reaction evidence="7">
        <text>hydrogencarbonate + H(+) = CO2 + H2O</text>
        <dbReference type="Rhea" id="RHEA:10748"/>
        <dbReference type="ChEBI" id="CHEBI:15377"/>
        <dbReference type="ChEBI" id="CHEBI:15378"/>
        <dbReference type="ChEBI" id="CHEBI:16526"/>
        <dbReference type="ChEBI" id="CHEBI:17544"/>
        <dbReference type="EC" id="4.2.1.1"/>
    </reaction>
</comment>
<dbReference type="AlphaFoldDB" id="A0AAU8JBM3"/>
<comment type="function">
    <text evidence="6">Catalyzes the reversible hydration of carbon dioxide to form bicarbonate.</text>
</comment>
<comment type="similarity">
    <text evidence="1">Belongs to the beta-class carbonic anhydrase family.</text>
</comment>
<accession>A0AAU8JBM3</accession>
<dbReference type="InterPro" id="IPR006311">
    <property type="entry name" value="TAT_signal"/>
</dbReference>
<evidence type="ECO:0000313" key="9">
    <source>
        <dbReference type="EMBL" id="XCM36593.1"/>
    </source>
</evidence>
<dbReference type="InterPro" id="IPR001765">
    <property type="entry name" value="Carbonic_anhydrase"/>
</dbReference>
<dbReference type="GO" id="GO:0004089">
    <property type="term" value="F:carbonate dehydratase activity"/>
    <property type="evidence" value="ECO:0007669"/>
    <property type="project" value="UniProtKB-EC"/>
</dbReference>
<evidence type="ECO:0000256" key="1">
    <source>
        <dbReference type="ARBA" id="ARBA00006217"/>
    </source>
</evidence>
<feature type="binding site" evidence="8">
    <location>
        <position position="95"/>
    </location>
    <ligand>
        <name>Zn(2+)</name>
        <dbReference type="ChEBI" id="CHEBI:29105"/>
    </ligand>
</feature>
<protein>
    <recommendedName>
        <fullName evidence="2">carbonic anhydrase</fullName>
        <ecNumber evidence="2">4.2.1.1</ecNumber>
    </recommendedName>
</protein>
<keyword evidence="5" id="KW-0456">Lyase</keyword>
<dbReference type="PANTHER" id="PTHR11002:SF76">
    <property type="entry name" value="CARBONIC ANHYDRASE"/>
    <property type="match status" value="1"/>
</dbReference>
<feature type="binding site" evidence="8">
    <location>
        <position position="149"/>
    </location>
    <ligand>
        <name>Zn(2+)</name>
        <dbReference type="ChEBI" id="CHEBI:29105"/>
    </ligand>
</feature>
<dbReference type="SUPFAM" id="SSF53056">
    <property type="entry name" value="beta-carbonic anhydrase, cab"/>
    <property type="match status" value="1"/>
</dbReference>
<dbReference type="PROSITE" id="PS51318">
    <property type="entry name" value="TAT"/>
    <property type="match status" value="1"/>
</dbReference>
<dbReference type="FunFam" id="3.40.1050.10:FF:000006">
    <property type="entry name" value="Carbonic anhydrase"/>
    <property type="match status" value="1"/>
</dbReference>
<dbReference type="Pfam" id="PF00484">
    <property type="entry name" value="Pro_CA"/>
    <property type="match status" value="1"/>
</dbReference>
<evidence type="ECO:0000256" key="7">
    <source>
        <dbReference type="ARBA" id="ARBA00048348"/>
    </source>
</evidence>
<feature type="binding site" evidence="8">
    <location>
        <position position="146"/>
    </location>
    <ligand>
        <name>Zn(2+)</name>
        <dbReference type="ChEBI" id="CHEBI:29105"/>
    </ligand>
</feature>
<evidence type="ECO:0000256" key="5">
    <source>
        <dbReference type="ARBA" id="ARBA00023239"/>
    </source>
</evidence>
<dbReference type="GO" id="GO:0008270">
    <property type="term" value="F:zinc ion binding"/>
    <property type="evidence" value="ECO:0007669"/>
    <property type="project" value="InterPro"/>
</dbReference>
<gene>
    <name evidence="9" type="ORF">ABWT76_005363</name>
</gene>
<dbReference type="SMART" id="SM00947">
    <property type="entry name" value="Pro_CA"/>
    <property type="match status" value="1"/>
</dbReference>
<name>A0AAU8JBM3_9CYAN</name>
<dbReference type="RefSeq" id="WP_054466632.1">
    <property type="nucleotide sequence ID" value="NZ_CP159837.1"/>
</dbReference>
<comment type="cofactor">
    <cofactor evidence="8">
        <name>Zn(2+)</name>
        <dbReference type="ChEBI" id="CHEBI:29105"/>
    </cofactor>
    <text evidence="8">Binds 1 zinc ion per subunit.</text>
</comment>
<dbReference type="InterPro" id="IPR036874">
    <property type="entry name" value="Carbonic_anhydrase_sf"/>
</dbReference>
<reference evidence="9" key="1">
    <citation type="submission" date="2024-07" db="EMBL/GenBank/DDBJ databases">
        <authorList>
            <person name="Kim Y.J."/>
            <person name="Jeong J.Y."/>
        </authorList>
    </citation>
    <scope>NUCLEOTIDE SEQUENCE</scope>
    <source>
        <strain evidence="9">GIHE-MW2</strain>
    </source>
</reference>
<evidence type="ECO:0000256" key="3">
    <source>
        <dbReference type="ARBA" id="ARBA00022723"/>
    </source>
</evidence>